<feature type="domain" description="Flagellar hook protein FlgE D2" evidence="8">
    <location>
        <begin position="164"/>
        <end position="281"/>
    </location>
</feature>
<dbReference type="Pfam" id="PF07559">
    <property type="entry name" value="FlgE_D2"/>
    <property type="match status" value="2"/>
</dbReference>
<proteinExistence type="inferred from homology"/>
<evidence type="ECO:0000259" key="7">
    <source>
        <dbReference type="Pfam" id="PF06429"/>
    </source>
</evidence>
<feature type="domain" description="Flagellar basal-body/hook protein C-terminal" evidence="7">
    <location>
        <begin position="483"/>
        <end position="527"/>
    </location>
</feature>
<dbReference type="Pfam" id="PF00460">
    <property type="entry name" value="Flg_bb_rod"/>
    <property type="match status" value="1"/>
</dbReference>
<dbReference type="OrthoDB" id="8578401at2"/>
<dbReference type="NCBIfam" id="TIGR03506">
    <property type="entry name" value="FlgEFG_subfam"/>
    <property type="match status" value="1"/>
</dbReference>
<feature type="domain" description="Flagellar hook protein FlgE/F/G-like D1" evidence="9">
    <location>
        <begin position="83"/>
        <end position="133"/>
    </location>
</feature>
<dbReference type="InterPro" id="IPR020013">
    <property type="entry name" value="Flagellar_FlgE/F/G"/>
</dbReference>
<dbReference type="RefSeq" id="WP_106845400.1">
    <property type="nucleotide sequence ID" value="NZ_CP027792.1"/>
</dbReference>
<organism evidence="10 11">
    <name type="scientific">Pulveribacter suum</name>
    <dbReference type="NCBI Taxonomy" id="2116657"/>
    <lineage>
        <taxon>Bacteria</taxon>
        <taxon>Pseudomonadati</taxon>
        <taxon>Pseudomonadota</taxon>
        <taxon>Betaproteobacteria</taxon>
        <taxon>Burkholderiales</taxon>
        <taxon>Comamonadaceae</taxon>
        <taxon>Pulveribacter</taxon>
    </lineage>
</organism>
<evidence type="ECO:0000256" key="1">
    <source>
        <dbReference type="ARBA" id="ARBA00004117"/>
    </source>
</evidence>
<keyword evidence="10" id="KW-0282">Flagellum</keyword>
<evidence type="ECO:0000259" key="9">
    <source>
        <dbReference type="Pfam" id="PF22692"/>
    </source>
</evidence>
<dbReference type="InterPro" id="IPR010930">
    <property type="entry name" value="Flg_bb/hook_C_dom"/>
</dbReference>
<dbReference type="GO" id="GO:0009424">
    <property type="term" value="C:bacterial-type flagellum hook"/>
    <property type="evidence" value="ECO:0007669"/>
    <property type="project" value="TreeGrafter"/>
</dbReference>
<sequence>MGFQQGLSGLNASAKNLDVIGHNIANSNTTGFKSSRTEFAAMVASAIGTAGGKNSGIGVEVGAIAQQFNQGNLTVTGNSLDVAINGNGFFTLQMPDGSRGYTRDGSFKLDSMGNVVTNSGAHVMGYPIDPATGLRTSSTATPLKFATTGPIPAKQTSSIKTAFNLDARTADAKGNPGANPPVAATPRSTYGTSLNVYDSQGVATPLSFYFEKNGANTWDIYNQLDDLTTSPTTVPAVTGRLIADKNGAIAATLEPVASSVINGDPAKTEEDDFPTEFTYRFYGPDAQGVNAIREATLTFATSADAWDFTKDANGNITSARLKSDLMNYGTGTPAANGTLNPATLNTAPAAGKQSFELALMVNPHPANPNSPNAPGSNPAPSAFPVTLDLNQVTQFGTKFAVSELTQDGYTSGELTGINIADNGMVMTRYSNGVTRAEGQVTLASFRNTQGLAAVGGNAWVETFESGQPTFGSPTEGNFGALRAGALEDSNVDLTAELVNMMTAQRAYQANAQTIKTQDQVLSTLVNLR</sequence>
<feature type="domain" description="Flagellar hook protein FlgE D2" evidence="8">
    <location>
        <begin position="296"/>
        <end position="409"/>
    </location>
</feature>
<evidence type="ECO:0000259" key="8">
    <source>
        <dbReference type="Pfam" id="PF07559"/>
    </source>
</evidence>
<dbReference type="KEGG" id="melm:C7H73_03600"/>
<keyword evidence="11" id="KW-1185">Reference proteome</keyword>
<dbReference type="GO" id="GO:0009425">
    <property type="term" value="C:bacterial-type flagellum basal body"/>
    <property type="evidence" value="ECO:0007669"/>
    <property type="project" value="UniProtKB-SubCell"/>
</dbReference>
<evidence type="ECO:0000256" key="2">
    <source>
        <dbReference type="ARBA" id="ARBA00009677"/>
    </source>
</evidence>
<dbReference type="InterPro" id="IPR001444">
    <property type="entry name" value="Flag_bb_rod_N"/>
</dbReference>
<comment type="similarity">
    <text evidence="2 5">Belongs to the flagella basal body rod proteins family.</text>
</comment>
<protein>
    <recommendedName>
        <fullName evidence="3 5">Flagellar hook protein FlgE</fullName>
    </recommendedName>
</protein>
<evidence type="ECO:0000313" key="10">
    <source>
        <dbReference type="EMBL" id="AVP56843.1"/>
    </source>
</evidence>
<accession>A0A2P1NIE9</accession>
<dbReference type="InterPro" id="IPR037058">
    <property type="entry name" value="Falgellar_hook_FlgE_sf"/>
</dbReference>
<keyword evidence="10" id="KW-0969">Cilium</keyword>
<dbReference type="SUPFAM" id="SSF117143">
    <property type="entry name" value="Flagellar hook protein flgE"/>
    <property type="match status" value="1"/>
</dbReference>
<dbReference type="AlphaFoldDB" id="A0A2P1NIE9"/>
<dbReference type="Pfam" id="PF06429">
    <property type="entry name" value="Flg_bbr_C"/>
    <property type="match status" value="1"/>
</dbReference>
<comment type="subcellular location">
    <subcellularLocation>
        <location evidence="1 5">Bacterial flagellum basal body</location>
    </subcellularLocation>
</comment>
<dbReference type="InterPro" id="IPR037925">
    <property type="entry name" value="FlgE/F/G-like"/>
</dbReference>
<comment type="function">
    <text evidence="5">A flexible structure which links the flagellar filament to the drive apparatus in the basal body.</text>
</comment>
<dbReference type="InterPro" id="IPR053967">
    <property type="entry name" value="LlgE_F_G-like_D1"/>
</dbReference>
<evidence type="ECO:0000256" key="5">
    <source>
        <dbReference type="RuleBase" id="RU362116"/>
    </source>
</evidence>
<dbReference type="InterPro" id="IPR011491">
    <property type="entry name" value="FlgE_D2"/>
</dbReference>
<name>A0A2P1NIE9_9BURK</name>
<evidence type="ECO:0000256" key="4">
    <source>
        <dbReference type="ARBA" id="ARBA00023143"/>
    </source>
</evidence>
<dbReference type="EMBL" id="CP027792">
    <property type="protein sequence ID" value="AVP56843.1"/>
    <property type="molecule type" value="Genomic_DNA"/>
</dbReference>
<dbReference type="PANTHER" id="PTHR30435:SF1">
    <property type="entry name" value="FLAGELLAR HOOK PROTEIN FLGE"/>
    <property type="match status" value="1"/>
</dbReference>
<evidence type="ECO:0000313" key="11">
    <source>
        <dbReference type="Proteomes" id="UP000241829"/>
    </source>
</evidence>
<dbReference type="Gene3D" id="2.60.98.20">
    <property type="entry name" value="Flagellar hook protein FlgE"/>
    <property type="match status" value="1"/>
</dbReference>
<dbReference type="Pfam" id="PF22692">
    <property type="entry name" value="LlgE_F_G_D1"/>
    <property type="match status" value="1"/>
</dbReference>
<feature type="domain" description="Flagellar basal body rod protein N-terminal" evidence="6">
    <location>
        <begin position="6"/>
        <end position="33"/>
    </location>
</feature>
<evidence type="ECO:0000259" key="6">
    <source>
        <dbReference type="Pfam" id="PF00460"/>
    </source>
</evidence>
<dbReference type="PANTHER" id="PTHR30435">
    <property type="entry name" value="FLAGELLAR PROTEIN"/>
    <property type="match status" value="1"/>
</dbReference>
<dbReference type="GO" id="GO:0005829">
    <property type="term" value="C:cytosol"/>
    <property type="evidence" value="ECO:0007669"/>
    <property type="project" value="TreeGrafter"/>
</dbReference>
<reference evidence="11" key="1">
    <citation type="submission" date="2018-03" db="EMBL/GenBank/DDBJ databases">
        <title>Genome sequencing of Melaminivora sp. strain SC2-7.</title>
        <authorList>
            <person name="Kim S.-J."/>
            <person name="Heo J."/>
            <person name="Ahn J.-H."/>
            <person name="Kwon S.-W."/>
        </authorList>
    </citation>
    <scope>NUCLEOTIDE SEQUENCE [LARGE SCALE GENOMIC DNA]</scope>
    <source>
        <strain evidence="11">SC2-7</strain>
    </source>
</reference>
<gene>
    <name evidence="10" type="ORF">C7H73_03600</name>
</gene>
<keyword evidence="10" id="KW-0966">Cell projection</keyword>
<keyword evidence="4 5" id="KW-0975">Bacterial flagellum</keyword>
<dbReference type="Proteomes" id="UP000241829">
    <property type="component" value="Chromosome"/>
</dbReference>
<dbReference type="GO" id="GO:0071978">
    <property type="term" value="P:bacterial-type flagellum-dependent swarming motility"/>
    <property type="evidence" value="ECO:0007669"/>
    <property type="project" value="TreeGrafter"/>
</dbReference>
<evidence type="ECO:0000256" key="3">
    <source>
        <dbReference type="ARBA" id="ARBA00019015"/>
    </source>
</evidence>